<dbReference type="NCBIfam" id="TIGR00372">
    <property type="entry name" value="cas4"/>
    <property type="match status" value="1"/>
</dbReference>
<evidence type="ECO:0000256" key="12">
    <source>
        <dbReference type="ARBA" id="ARBA00023004"/>
    </source>
</evidence>
<organism evidence="18">
    <name type="scientific">Lactobacillus delbrueckii subsp. lactis</name>
    <dbReference type="NCBI Taxonomy" id="29397"/>
    <lineage>
        <taxon>Bacteria</taxon>
        <taxon>Bacillati</taxon>
        <taxon>Bacillota</taxon>
        <taxon>Bacilli</taxon>
        <taxon>Lactobacillales</taxon>
        <taxon>Lactobacillaceae</taxon>
        <taxon>Lactobacillus</taxon>
    </lineage>
</organism>
<keyword evidence="13 16" id="KW-0411">Iron-sulfur</keyword>
<accession>A0A061CQV8</accession>
<dbReference type="GO" id="GO:0004527">
    <property type="term" value="F:exonuclease activity"/>
    <property type="evidence" value="ECO:0007669"/>
    <property type="project" value="UniProtKB-KW"/>
</dbReference>
<comment type="similarity">
    <text evidence="2 16">Belongs to the CRISPR-associated exonuclease Cas4 family.</text>
</comment>
<keyword evidence="15 16" id="KW-0464">Manganese</keyword>
<dbReference type="Pfam" id="PF01930">
    <property type="entry name" value="Cas_Cas4"/>
    <property type="match status" value="1"/>
</dbReference>
<evidence type="ECO:0000256" key="7">
    <source>
        <dbReference type="ARBA" id="ARBA00022741"/>
    </source>
</evidence>
<proteinExistence type="inferred from homology"/>
<dbReference type="InterPro" id="IPR011604">
    <property type="entry name" value="PDDEXK-like_dom_sf"/>
</dbReference>
<dbReference type="GO" id="GO:0051607">
    <property type="term" value="P:defense response to virus"/>
    <property type="evidence" value="ECO:0007669"/>
    <property type="project" value="UniProtKB-KW"/>
</dbReference>
<evidence type="ECO:0000256" key="9">
    <source>
        <dbReference type="ARBA" id="ARBA00022806"/>
    </source>
</evidence>
<comment type="cofactor">
    <cofactor evidence="16">
        <name>iron-sulfur cluster</name>
        <dbReference type="ChEBI" id="CHEBI:30408"/>
    </cofactor>
</comment>
<dbReference type="Gene3D" id="3.90.320.10">
    <property type="match status" value="1"/>
</dbReference>
<evidence type="ECO:0000256" key="14">
    <source>
        <dbReference type="ARBA" id="ARBA00023118"/>
    </source>
</evidence>
<keyword evidence="14 16" id="KW-0051">Antiviral defense</keyword>
<comment type="cofactor">
    <cofactor evidence="16">
        <name>Mg(2+)</name>
        <dbReference type="ChEBI" id="CHEBI:18420"/>
    </cofactor>
    <cofactor evidence="16">
        <name>Mn(2+)</name>
        <dbReference type="ChEBI" id="CHEBI:29035"/>
    </cofactor>
    <text evidence="16">Mg(2+) or Mn(2+) required for ssDNA cleavage activity.</text>
</comment>
<keyword evidence="11" id="KW-0067">ATP-binding</keyword>
<dbReference type="PANTHER" id="PTHR36531">
    <property type="entry name" value="CRISPR-ASSOCIATED EXONUCLEASE CAS4"/>
    <property type="match status" value="1"/>
</dbReference>
<reference evidence="18" key="1">
    <citation type="submission" date="2018-07" db="EMBL/GenBank/DDBJ databases">
        <authorList>
            <person name="Somerville V."/>
        </authorList>
    </citation>
    <scope>NUCLEOTIDE SEQUENCE</scope>
    <source>
        <strain evidence="18">NWC_2_2</strain>
    </source>
</reference>
<keyword evidence="8 16" id="KW-0378">Hydrolase</keyword>
<dbReference type="AlphaFoldDB" id="A0A061CQV8"/>
<dbReference type="InterPro" id="IPR051827">
    <property type="entry name" value="Cas4_exonuclease"/>
</dbReference>
<keyword evidence="5 16" id="KW-0540">Nuclease</keyword>
<dbReference type="GO" id="GO:0046872">
    <property type="term" value="F:metal ion binding"/>
    <property type="evidence" value="ECO:0007669"/>
    <property type="project" value="UniProtKB-KW"/>
</dbReference>
<sequence length="219" mass="25894">MAYYEDDFLMISGIQHFVFCRRQWALGHIEDQWEDNYLTLKGDQLHEKADDPFLKESRGSKFIVRAMPIHSVEYGLTGICDIVEFTKDDVNGVPVRGKKEKYLPIPVEYKHGQKKSDHSDELQLLAEAVCLEEMLFCHLEYGYLYYGKTKHRTKVEFTPELRAMLVRTVNEMHQYWDRKYTPKVKPTEKCKSCSLRNICLPSLLKTETVDEYLRRRLDD</sequence>
<dbReference type="OrthoDB" id="9781776at2"/>
<comment type="cofactor">
    <cofactor evidence="1">
        <name>[4Fe-4S] cluster</name>
        <dbReference type="ChEBI" id="CHEBI:49883"/>
    </cofactor>
</comment>
<feature type="domain" description="DUF83" evidence="17">
    <location>
        <begin position="12"/>
        <end position="200"/>
    </location>
</feature>
<dbReference type="InterPro" id="IPR022765">
    <property type="entry name" value="Dna2/Cas4_DUF83"/>
</dbReference>
<evidence type="ECO:0000256" key="11">
    <source>
        <dbReference type="ARBA" id="ARBA00022840"/>
    </source>
</evidence>
<dbReference type="RefSeq" id="WP_035164811.1">
    <property type="nucleotide sequence ID" value="NZ_BJLK01000005.1"/>
</dbReference>
<gene>
    <name evidence="18" type="primary">cas4</name>
    <name evidence="18" type="ORF">DQL93_06920</name>
</gene>
<evidence type="ECO:0000256" key="16">
    <source>
        <dbReference type="RuleBase" id="RU365022"/>
    </source>
</evidence>
<evidence type="ECO:0000256" key="8">
    <source>
        <dbReference type="ARBA" id="ARBA00022801"/>
    </source>
</evidence>
<comment type="function">
    <text evidence="16">CRISPR (clustered regularly interspaced short palindromic repeat) is an adaptive immune system that provides protection against mobile genetic elements (viruses, transposable elements and conjugative plasmids). CRISPR clusters contain sequences complementary to antecedent mobile elements and target invading nucleic acids. CRISPR clusters are transcribed and processed into CRISPR RNA (crRNA).</text>
</comment>
<evidence type="ECO:0000313" key="18">
    <source>
        <dbReference type="EMBL" id="AZA16260.1"/>
    </source>
</evidence>
<keyword evidence="12 16" id="KW-0408">Iron</keyword>
<evidence type="ECO:0000256" key="5">
    <source>
        <dbReference type="ARBA" id="ARBA00022722"/>
    </source>
</evidence>
<name>A0A061CQV8_LACDL</name>
<keyword evidence="10 16" id="KW-0269">Exonuclease</keyword>
<evidence type="ECO:0000256" key="10">
    <source>
        <dbReference type="ARBA" id="ARBA00022839"/>
    </source>
</evidence>
<dbReference type="GO" id="GO:0005524">
    <property type="term" value="F:ATP binding"/>
    <property type="evidence" value="ECO:0007669"/>
    <property type="project" value="UniProtKB-KW"/>
</dbReference>
<evidence type="ECO:0000256" key="4">
    <source>
        <dbReference type="ARBA" id="ARBA00020049"/>
    </source>
</evidence>
<keyword evidence="9" id="KW-0347">Helicase</keyword>
<dbReference type="EMBL" id="CP031023">
    <property type="protein sequence ID" value="AZA16260.1"/>
    <property type="molecule type" value="Genomic_DNA"/>
</dbReference>
<keyword evidence="7" id="KW-0547">Nucleotide-binding</keyword>
<dbReference type="EC" id="3.1.12.1" evidence="3 16"/>
<evidence type="ECO:0000256" key="15">
    <source>
        <dbReference type="ARBA" id="ARBA00023211"/>
    </source>
</evidence>
<evidence type="ECO:0000259" key="17">
    <source>
        <dbReference type="Pfam" id="PF01930"/>
    </source>
</evidence>
<evidence type="ECO:0000256" key="6">
    <source>
        <dbReference type="ARBA" id="ARBA00022723"/>
    </source>
</evidence>
<evidence type="ECO:0000256" key="3">
    <source>
        <dbReference type="ARBA" id="ARBA00012768"/>
    </source>
</evidence>
<evidence type="ECO:0000256" key="2">
    <source>
        <dbReference type="ARBA" id="ARBA00009189"/>
    </source>
</evidence>
<evidence type="ECO:0000256" key="13">
    <source>
        <dbReference type="ARBA" id="ARBA00023014"/>
    </source>
</evidence>
<dbReference type="InterPro" id="IPR013343">
    <property type="entry name" value="CRISPR-assoc_prot_Cas4"/>
</dbReference>
<protein>
    <recommendedName>
        <fullName evidence="4 16">CRISPR-associated exonuclease Cas4</fullName>
        <ecNumber evidence="3 16">3.1.12.1</ecNumber>
    </recommendedName>
</protein>
<keyword evidence="6 16" id="KW-0479">Metal-binding</keyword>
<dbReference type="PANTHER" id="PTHR36531:SF6">
    <property type="entry name" value="DNA REPLICATION ATP-DEPENDENT HELICASE_NUCLEASE DNA2"/>
    <property type="match status" value="1"/>
</dbReference>
<evidence type="ECO:0000256" key="1">
    <source>
        <dbReference type="ARBA" id="ARBA00001966"/>
    </source>
</evidence>
<dbReference type="GO" id="GO:0051536">
    <property type="term" value="F:iron-sulfur cluster binding"/>
    <property type="evidence" value="ECO:0007669"/>
    <property type="project" value="UniProtKB-KW"/>
</dbReference>
<dbReference type="GO" id="GO:0004386">
    <property type="term" value="F:helicase activity"/>
    <property type="evidence" value="ECO:0007669"/>
    <property type="project" value="UniProtKB-KW"/>
</dbReference>